<keyword evidence="2" id="KW-1185">Reference proteome</keyword>
<sequence length="221" mass="25476">MTILLASLTRVAEKRGNVPHELERLQSMLTKGLAATRSLWSDVQTGYHWVYRAAHILSNDETLKGAQVRQRYEELLTEMAEVSASSKALTTMLTTFRKVTTSYWPGLFHCYDVPDLPRTNNDLEHYFGSARHYERRATGRKSASPGLIIRGPVRVITLVASCHQQFSCDDLRLTDIARWRTLRNELDYRQTICRDRSRFRKSPEAYVAALEEMLLTERLPT</sequence>
<evidence type="ECO:0008006" key="3">
    <source>
        <dbReference type="Google" id="ProtNLM"/>
    </source>
</evidence>
<reference evidence="1 2" key="1">
    <citation type="journal article" date="2021" name="Int. J. Syst. Evol. Microbiol.">
        <title>Reticulibacter mediterranei gen. nov., sp. nov., within the new family Reticulibacteraceae fam. nov., and Ktedonospora formicarum gen. nov., sp. nov., Ktedonobacter robiniae sp. nov., Dictyobacter formicarum sp. nov. and Dictyobacter arantiisoli sp. nov., belonging to the class Ktedonobacteria.</title>
        <authorList>
            <person name="Yabe S."/>
            <person name="Zheng Y."/>
            <person name="Wang C.M."/>
            <person name="Sakai Y."/>
            <person name="Abe K."/>
            <person name="Yokota A."/>
            <person name="Donadio S."/>
            <person name="Cavaletti L."/>
            <person name="Monciardini P."/>
        </authorList>
    </citation>
    <scope>NUCLEOTIDE SEQUENCE [LARGE SCALE GENOMIC DNA]</scope>
    <source>
        <strain evidence="1 2">SOSP1-30</strain>
    </source>
</reference>
<comment type="caution">
    <text evidence="1">The sequence shown here is derived from an EMBL/GenBank/DDBJ whole genome shotgun (WGS) entry which is preliminary data.</text>
</comment>
<evidence type="ECO:0000313" key="2">
    <source>
        <dbReference type="Proteomes" id="UP000654345"/>
    </source>
</evidence>
<organism evidence="1 2">
    <name type="scientific">Ktedonobacter robiniae</name>
    <dbReference type="NCBI Taxonomy" id="2778365"/>
    <lineage>
        <taxon>Bacteria</taxon>
        <taxon>Bacillati</taxon>
        <taxon>Chloroflexota</taxon>
        <taxon>Ktedonobacteria</taxon>
        <taxon>Ktedonobacterales</taxon>
        <taxon>Ktedonobacteraceae</taxon>
        <taxon>Ktedonobacter</taxon>
    </lineage>
</organism>
<protein>
    <recommendedName>
        <fullName evidence="3">Transposase</fullName>
    </recommendedName>
</protein>
<accession>A0ABQ3UZC2</accession>
<dbReference type="Proteomes" id="UP000654345">
    <property type="component" value="Unassembled WGS sequence"/>
</dbReference>
<dbReference type="EMBL" id="BNJG01000002">
    <property type="protein sequence ID" value="GHO58008.1"/>
    <property type="molecule type" value="Genomic_DNA"/>
</dbReference>
<proteinExistence type="predicted"/>
<evidence type="ECO:0000313" key="1">
    <source>
        <dbReference type="EMBL" id="GHO58008.1"/>
    </source>
</evidence>
<gene>
    <name evidence="1" type="ORF">KSB_64830</name>
</gene>
<name>A0ABQ3UZC2_9CHLR</name>